<dbReference type="OrthoDB" id="9778341at2"/>
<keyword evidence="1" id="KW-1133">Transmembrane helix</keyword>
<proteinExistence type="predicted"/>
<dbReference type="Proteomes" id="UP000596202">
    <property type="component" value="Chromosome"/>
</dbReference>
<sequence length="292" mass="34318">MNELTKKIRLIFLPMVKLTVLVIVGLSFLHWLLFIAGNLPVREDVYLFFLPLVVPPIAVFFILRPRLKQLQFKQDKMLDFYCALFSIAMIAPTMIAQNYIDKALGKLTMLEDITQVDKEPKSKYYTVNRYHLDTKKVGWYTEIKASGKSSYDLYFRAYAVFPIVKRYSDQPTTDHTYWLGVSYQRNTGNPKNDLQLNMIYKRFIREVQSEFKGTNFRSFTFLERLDKAKDRGKYAAALTNVEHANVDEVLVFKLHFERFDSRIQNQLLWFFVSLGLAFALCFALVFFARLKK</sequence>
<feature type="transmembrane region" description="Helical" evidence="1">
    <location>
        <begin position="45"/>
        <end position="65"/>
    </location>
</feature>
<feature type="transmembrane region" description="Helical" evidence="1">
    <location>
        <begin position="77"/>
        <end position="100"/>
    </location>
</feature>
<reference evidence="2 3" key="1">
    <citation type="submission" date="2021-01" db="EMBL/GenBank/DDBJ databases">
        <title>FDA dAtabase for Regulatory Grade micrObial Sequences (FDA-ARGOS): Supporting development and validation of Infectious Disease Dx tests.</title>
        <authorList>
            <person name="Sproer C."/>
            <person name="Gronow S."/>
            <person name="Severitt S."/>
            <person name="Schroder I."/>
            <person name="Tallon L."/>
            <person name="Sadzewicz L."/>
            <person name="Zhao X."/>
            <person name="Boylan J."/>
            <person name="Ott S."/>
            <person name="Bowen H."/>
            <person name="Vavikolanu K."/>
            <person name="Mehta A."/>
            <person name="Aluvathingal J."/>
            <person name="Nadendla S."/>
            <person name="Lowell S."/>
            <person name="Myers T."/>
            <person name="Yan Y."/>
            <person name="Sichtig H."/>
        </authorList>
    </citation>
    <scope>NUCLEOTIDE SEQUENCE [LARGE SCALE GENOMIC DNA]</scope>
    <source>
        <strain evidence="2 3">FDAARGOS_1131</strain>
    </source>
</reference>
<protein>
    <submittedName>
        <fullName evidence="2">Uncharacterized protein</fullName>
    </submittedName>
</protein>
<evidence type="ECO:0000256" key="1">
    <source>
        <dbReference type="SAM" id="Phobius"/>
    </source>
</evidence>
<dbReference type="RefSeq" id="WP_002991248.1">
    <property type="nucleotide sequence ID" value="NZ_CP068108.1"/>
</dbReference>
<organism evidence="2 3">
    <name type="scientific">Myroides odoratus</name>
    <name type="common">Flavobacterium odoratum</name>
    <dbReference type="NCBI Taxonomy" id="256"/>
    <lineage>
        <taxon>Bacteria</taxon>
        <taxon>Pseudomonadati</taxon>
        <taxon>Bacteroidota</taxon>
        <taxon>Flavobacteriia</taxon>
        <taxon>Flavobacteriales</taxon>
        <taxon>Flavobacteriaceae</taxon>
        <taxon>Myroides</taxon>
    </lineage>
</organism>
<feature type="transmembrane region" description="Helical" evidence="1">
    <location>
        <begin position="12"/>
        <end position="33"/>
    </location>
</feature>
<keyword evidence="1" id="KW-0472">Membrane</keyword>
<evidence type="ECO:0000313" key="2">
    <source>
        <dbReference type="EMBL" id="QQU01042.1"/>
    </source>
</evidence>
<gene>
    <name evidence="2" type="ORF">I6I88_04610</name>
</gene>
<evidence type="ECO:0000313" key="3">
    <source>
        <dbReference type="Proteomes" id="UP000596202"/>
    </source>
</evidence>
<dbReference type="AlphaFoldDB" id="A0A9Q6Z6P3"/>
<dbReference type="GeneID" id="93526920"/>
<name>A0A9Q6Z6P3_MYROD</name>
<feature type="transmembrane region" description="Helical" evidence="1">
    <location>
        <begin position="267"/>
        <end position="288"/>
    </location>
</feature>
<keyword evidence="1" id="KW-0812">Transmembrane</keyword>
<dbReference type="EMBL" id="CP068108">
    <property type="protein sequence ID" value="QQU01042.1"/>
    <property type="molecule type" value="Genomic_DNA"/>
</dbReference>
<accession>A0A9Q6Z6P3</accession>